<name>A0ABR8C839_9CYAN</name>
<evidence type="ECO:0008006" key="3">
    <source>
        <dbReference type="Google" id="ProtNLM"/>
    </source>
</evidence>
<proteinExistence type="predicted"/>
<dbReference type="Proteomes" id="UP000618445">
    <property type="component" value="Unassembled WGS sequence"/>
</dbReference>
<comment type="caution">
    <text evidence="1">The sequence shown here is derived from an EMBL/GenBank/DDBJ whole genome shotgun (WGS) entry which is preliminary data.</text>
</comment>
<reference evidence="1 2" key="1">
    <citation type="journal article" date="2020" name="ISME J.">
        <title>Comparative genomics reveals insights into cyanobacterial evolution and habitat adaptation.</title>
        <authorList>
            <person name="Chen M.Y."/>
            <person name="Teng W.K."/>
            <person name="Zhao L."/>
            <person name="Hu C.X."/>
            <person name="Zhou Y.K."/>
            <person name="Han B.P."/>
            <person name="Song L.R."/>
            <person name="Shu W.S."/>
        </authorList>
    </citation>
    <scope>NUCLEOTIDE SEQUENCE [LARGE SCALE GENOMIC DNA]</scope>
    <source>
        <strain evidence="1 2">FACHB-1050</strain>
    </source>
</reference>
<dbReference type="RefSeq" id="WP_190577824.1">
    <property type="nucleotide sequence ID" value="NZ_CAWPQU010000002.1"/>
</dbReference>
<sequence>MSKFQMFDSVTLNQDIQLHDGGIAPQGTDGAIVEIFEDGEAYLVELFGGWLKLTTEGEMIEAFEDDPEAFRETLDVETIYPHQINLVNAHQQIDKQKVKQQLLELLELLPEESILQIKDFTEFLCYKQKQSTSEVPKNDKLLTL</sequence>
<protein>
    <recommendedName>
        <fullName evidence="3">DUF4926 domain-containing protein</fullName>
    </recommendedName>
</protein>
<organism evidence="1 2">
    <name type="scientific">Phormidium tenue FACHB-1050</name>
    <dbReference type="NCBI Taxonomy" id="2692857"/>
    <lineage>
        <taxon>Bacteria</taxon>
        <taxon>Bacillati</taxon>
        <taxon>Cyanobacteriota</taxon>
        <taxon>Cyanophyceae</taxon>
        <taxon>Oscillatoriophycideae</taxon>
        <taxon>Oscillatoriales</taxon>
        <taxon>Oscillatoriaceae</taxon>
        <taxon>Phormidium</taxon>
    </lineage>
</organism>
<dbReference type="EMBL" id="JACJQY010000010">
    <property type="protein sequence ID" value="MBD2316953.1"/>
    <property type="molecule type" value="Genomic_DNA"/>
</dbReference>
<accession>A0ABR8C839</accession>
<evidence type="ECO:0000313" key="1">
    <source>
        <dbReference type="EMBL" id="MBD2316953.1"/>
    </source>
</evidence>
<gene>
    <name evidence="1" type="ORF">H6G05_08855</name>
</gene>
<keyword evidence="2" id="KW-1185">Reference proteome</keyword>
<evidence type="ECO:0000313" key="2">
    <source>
        <dbReference type="Proteomes" id="UP000618445"/>
    </source>
</evidence>